<protein>
    <submittedName>
        <fullName evidence="3">Polysaccharide biosynthesis tyrosine autokinase</fullName>
        <ecNumber evidence="3">2.7.10.2</ecNumber>
    </submittedName>
</protein>
<dbReference type="InterPro" id="IPR050445">
    <property type="entry name" value="Bact_polysacc_biosynth/exp"/>
</dbReference>
<dbReference type="InterPro" id="IPR005702">
    <property type="entry name" value="Wzc-like_C"/>
</dbReference>
<dbReference type="InterPro" id="IPR033756">
    <property type="entry name" value="YlxH/NBP35"/>
</dbReference>
<dbReference type="PANTHER" id="PTHR32309:SF13">
    <property type="entry name" value="FERRIC ENTEROBACTIN TRANSPORT PROTEIN FEPE"/>
    <property type="match status" value="1"/>
</dbReference>
<dbReference type="Pfam" id="PF10609">
    <property type="entry name" value="ParA"/>
    <property type="match status" value="1"/>
</dbReference>
<keyword evidence="2" id="KW-0067">ATP-binding</keyword>
<reference evidence="3 4" key="1">
    <citation type="submission" date="2024-04" db="EMBL/GenBank/DDBJ databases">
        <title>Novel species of the genus Ideonella isolated from streams.</title>
        <authorList>
            <person name="Lu H."/>
        </authorList>
    </citation>
    <scope>NUCLEOTIDE SEQUENCE [LARGE SCALE GENOMIC DNA]</scope>
    <source>
        <strain evidence="3 4">LYT19W</strain>
    </source>
</reference>
<organism evidence="3 4">
    <name type="scientific">Ideonella margarita</name>
    <dbReference type="NCBI Taxonomy" id="2984191"/>
    <lineage>
        <taxon>Bacteria</taxon>
        <taxon>Pseudomonadati</taxon>
        <taxon>Pseudomonadota</taxon>
        <taxon>Betaproteobacteria</taxon>
        <taxon>Burkholderiales</taxon>
        <taxon>Sphaerotilaceae</taxon>
        <taxon>Ideonella</taxon>
    </lineage>
</organism>
<dbReference type="GO" id="GO:0004715">
    <property type="term" value="F:non-membrane spanning protein tyrosine kinase activity"/>
    <property type="evidence" value="ECO:0007669"/>
    <property type="project" value="UniProtKB-EC"/>
</dbReference>
<dbReference type="CDD" id="cd05387">
    <property type="entry name" value="BY-kinase"/>
    <property type="match status" value="1"/>
</dbReference>
<sequence length="251" mass="26184">MKFGEAAIALGFASPDDVLHALAQQFNYSYGGAATEKTSPELAVLNQPFSQQAEAFRAIRAQILLRTQPGSVEGAPRIKKALAVVSPNTGDGKTYFCANLAVSLAQLGGRTLIVDADLRGPRLHGVFGVDAKSGLSGLLAGRRGDSVIRAVPGVANLFVLPVGISPPNPLELLQGPAFGLLLHELLTKFDHVVVDTPAAQYGADGVVAAARCGVALIVARKDQARLQALQELVQNLSAVNAQVAGVVMNEF</sequence>
<dbReference type="Proteomes" id="UP001379945">
    <property type="component" value="Unassembled WGS sequence"/>
</dbReference>
<keyword evidence="4" id="KW-1185">Reference proteome</keyword>
<dbReference type="SUPFAM" id="SSF52540">
    <property type="entry name" value="P-loop containing nucleoside triphosphate hydrolases"/>
    <property type="match status" value="1"/>
</dbReference>
<evidence type="ECO:0000256" key="2">
    <source>
        <dbReference type="ARBA" id="ARBA00022840"/>
    </source>
</evidence>
<dbReference type="RefSeq" id="WP_341397962.1">
    <property type="nucleotide sequence ID" value="NZ_JBBUTI010000003.1"/>
</dbReference>
<dbReference type="InterPro" id="IPR027417">
    <property type="entry name" value="P-loop_NTPase"/>
</dbReference>
<accession>A0ABU9C4U4</accession>
<keyword evidence="3" id="KW-0808">Transferase</keyword>
<evidence type="ECO:0000256" key="1">
    <source>
        <dbReference type="ARBA" id="ARBA00022741"/>
    </source>
</evidence>
<name>A0ABU9C4U4_9BURK</name>
<dbReference type="NCBIfam" id="TIGR01007">
    <property type="entry name" value="eps_fam"/>
    <property type="match status" value="1"/>
</dbReference>
<dbReference type="EC" id="2.7.10.2" evidence="3"/>
<dbReference type="Gene3D" id="3.40.50.300">
    <property type="entry name" value="P-loop containing nucleotide triphosphate hydrolases"/>
    <property type="match status" value="1"/>
</dbReference>
<evidence type="ECO:0000313" key="4">
    <source>
        <dbReference type="Proteomes" id="UP001379945"/>
    </source>
</evidence>
<gene>
    <name evidence="3" type="ORF">AACH00_04890</name>
</gene>
<proteinExistence type="predicted"/>
<evidence type="ECO:0000313" key="3">
    <source>
        <dbReference type="EMBL" id="MEK8045679.1"/>
    </source>
</evidence>
<dbReference type="EMBL" id="JBBUTI010000003">
    <property type="protein sequence ID" value="MEK8045679.1"/>
    <property type="molecule type" value="Genomic_DNA"/>
</dbReference>
<comment type="caution">
    <text evidence="3">The sequence shown here is derived from an EMBL/GenBank/DDBJ whole genome shotgun (WGS) entry which is preliminary data.</text>
</comment>
<dbReference type="PANTHER" id="PTHR32309">
    <property type="entry name" value="TYROSINE-PROTEIN KINASE"/>
    <property type="match status" value="1"/>
</dbReference>
<keyword evidence="1" id="KW-0547">Nucleotide-binding</keyword>